<dbReference type="PROSITE" id="PS51747">
    <property type="entry name" value="CYT_DCMP_DEAMINASES_2"/>
    <property type="match status" value="1"/>
</dbReference>
<feature type="region of interest" description="Disordered" evidence="5">
    <location>
        <begin position="1"/>
        <end position="24"/>
    </location>
</feature>
<dbReference type="Pfam" id="PF00383">
    <property type="entry name" value="dCMP_cyt_deam_1"/>
    <property type="match status" value="1"/>
</dbReference>
<dbReference type="PANTHER" id="PTHR11086">
    <property type="entry name" value="DEOXYCYTIDYLATE DEAMINASE-RELATED"/>
    <property type="match status" value="1"/>
</dbReference>
<accession>A0ABT2D0L4</accession>
<dbReference type="InterPro" id="IPR016192">
    <property type="entry name" value="APOBEC/CMP_deaminase_Zn-bd"/>
</dbReference>
<dbReference type="PANTHER" id="PTHR11086:SF18">
    <property type="entry name" value="DEOXYCYTIDYLATE DEAMINASE"/>
    <property type="match status" value="1"/>
</dbReference>
<dbReference type="InterPro" id="IPR027417">
    <property type="entry name" value="P-loop_NTPase"/>
</dbReference>
<dbReference type="Gene3D" id="3.40.50.300">
    <property type="entry name" value="P-loop containing nucleotide triphosphate hydrolases"/>
    <property type="match status" value="1"/>
</dbReference>
<protein>
    <submittedName>
        <fullName evidence="7">Anti-phage dCTP deaminase</fullName>
    </submittedName>
</protein>
<evidence type="ECO:0000256" key="5">
    <source>
        <dbReference type="SAM" id="MobiDB-lite"/>
    </source>
</evidence>
<sequence length="553" mass="61624">MNSAATNSSRAQAPGKANDNQSSNTDLRKILEGRHSKELVLAFAGPIGCGTGLVVSEARATLEGIGYEVHVIKLSNIIEAHIAKGTIQVDPTIYAKKSRLVAKTMRLQDGGNLLRTLSTSRLAEFAIEELYLRRREQMKAQDYTGDPRDYVPPRTAYLIDQIKHPDEVLMLRTVYRKLFHLVGVISVAERRRSRLQSDLRADPSELSDLMERDRKQESDNGQQLDKALKLADFFVSTDAGTTLSLQRKLRRFIGLLHGENGITPTSQEYGMYAAYSAGLKSACLSRQVGAAVTDSNGKVVSTGCNDVPKASGGLYTSEDGPHDRRCVHREEQVCFNDREKRSHKSDIRQSLRDLKDSSGNKLIPDEELENALTAVYRASHIDDLTEFSRAVHAEMDALIALARLGTNGIAGGSLYTTTFPCHSCARHIVAAGIRKVYYIEPYEKSLAKKLHDDAITFESEDDDSEGLKRKEDPLHSVKFIHFEGVTPRQYLNFFHMTRRKDGSGDVIKIMPREAPKSVSEYLDNYFDFETKVVERLNAGIRNPAPLAVVPQPD</sequence>
<evidence type="ECO:0000256" key="1">
    <source>
        <dbReference type="ARBA" id="ARBA00006576"/>
    </source>
</evidence>
<dbReference type="PROSITE" id="PS00903">
    <property type="entry name" value="CYT_DCMP_DEAMINASES_1"/>
    <property type="match status" value="1"/>
</dbReference>
<dbReference type="SUPFAM" id="SSF53927">
    <property type="entry name" value="Cytidine deaminase-like"/>
    <property type="match status" value="1"/>
</dbReference>
<dbReference type="RefSeq" id="WP_258812966.1">
    <property type="nucleotide sequence ID" value="NZ_JANUGU010000006.1"/>
</dbReference>
<dbReference type="InterPro" id="IPR016193">
    <property type="entry name" value="Cytidine_deaminase-like"/>
</dbReference>
<dbReference type="Gene3D" id="3.40.140.10">
    <property type="entry name" value="Cytidine Deaminase, domain 2"/>
    <property type="match status" value="1"/>
</dbReference>
<feature type="compositionally biased region" description="Polar residues" evidence="5">
    <location>
        <begin position="1"/>
        <end position="11"/>
    </location>
</feature>
<dbReference type="Proteomes" id="UP001204621">
    <property type="component" value="Unassembled WGS sequence"/>
</dbReference>
<evidence type="ECO:0000256" key="4">
    <source>
        <dbReference type="ARBA" id="ARBA00022833"/>
    </source>
</evidence>
<dbReference type="InterPro" id="IPR015517">
    <property type="entry name" value="dCMP_deaminase-rel"/>
</dbReference>
<dbReference type="NCBIfam" id="NF041025">
    <property type="entry name" value="antiphage_deaminase"/>
    <property type="match status" value="1"/>
</dbReference>
<dbReference type="EMBL" id="JANUGU010000006">
    <property type="protein sequence ID" value="MCS0659771.1"/>
    <property type="molecule type" value="Genomic_DNA"/>
</dbReference>
<evidence type="ECO:0000256" key="3">
    <source>
        <dbReference type="ARBA" id="ARBA00022801"/>
    </source>
</evidence>
<reference evidence="7 8" key="1">
    <citation type="submission" date="2022-08" db="EMBL/GenBank/DDBJ databases">
        <title>Reclassification of Massilia species as members of the genera Telluria, Duganella, Pseudoduganella, Mokoshia gen. nov. and Zemynaea gen. nov. using orthogonal and non-orthogonal genome-based approaches.</title>
        <authorList>
            <person name="Bowman J.P."/>
        </authorList>
    </citation>
    <scope>NUCLEOTIDE SEQUENCE [LARGE SCALE GENOMIC DNA]</scope>
    <source>
        <strain evidence="7 8">JCM 31606</strain>
    </source>
</reference>
<comment type="similarity">
    <text evidence="1">Belongs to the cytidine and deoxycytidylate deaminase family.</text>
</comment>
<evidence type="ECO:0000313" key="8">
    <source>
        <dbReference type="Proteomes" id="UP001204621"/>
    </source>
</evidence>
<keyword evidence="3" id="KW-0378">Hydrolase</keyword>
<keyword evidence="4" id="KW-0862">Zinc</keyword>
<proteinExistence type="inferred from homology"/>
<dbReference type="InterPro" id="IPR002125">
    <property type="entry name" value="CMP_dCMP_dom"/>
</dbReference>
<gene>
    <name evidence="7" type="ORF">NX778_16995</name>
</gene>
<evidence type="ECO:0000313" key="7">
    <source>
        <dbReference type="EMBL" id="MCS0659771.1"/>
    </source>
</evidence>
<name>A0ABT2D0L4_9BURK</name>
<keyword evidence="2" id="KW-0479">Metal-binding</keyword>
<feature type="domain" description="CMP/dCMP-type deaminase" evidence="6">
    <location>
        <begin position="265"/>
        <end position="458"/>
    </location>
</feature>
<evidence type="ECO:0000259" key="6">
    <source>
        <dbReference type="PROSITE" id="PS51747"/>
    </source>
</evidence>
<keyword evidence="8" id="KW-1185">Reference proteome</keyword>
<comment type="caution">
    <text evidence="7">The sequence shown here is derived from an EMBL/GenBank/DDBJ whole genome shotgun (WGS) entry which is preliminary data.</text>
</comment>
<evidence type="ECO:0000256" key="2">
    <source>
        <dbReference type="ARBA" id="ARBA00022723"/>
    </source>
</evidence>
<organism evidence="7 8">
    <name type="scientific">Massilia terrae</name>
    <dbReference type="NCBI Taxonomy" id="1811224"/>
    <lineage>
        <taxon>Bacteria</taxon>
        <taxon>Pseudomonadati</taxon>
        <taxon>Pseudomonadota</taxon>
        <taxon>Betaproteobacteria</taxon>
        <taxon>Burkholderiales</taxon>
        <taxon>Oxalobacteraceae</taxon>
        <taxon>Telluria group</taxon>
        <taxon>Massilia</taxon>
    </lineage>
</organism>